<evidence type="ECO:0000313" key="4">
    <source>
        <dbReference type="Proteomes" id="UP000325054"/>
    </source>
</evidence>
<dbReference type="Pfam" id="PF00665">
    <property type="entry name" value="rve"/>
    <property type="match status" value="1"/>
</dbReference>
<feature type="compositionally biased region" description="Polar residues" evidence="1">
    <location>
        <begin position="622"/>
        <end position="631"/>
    </location>
</feature>
<dbReference type="GO" id="GO:0015074">
    <property type="term" value="P:DNA integration"/>
    <property type="evidence" value="ECO:0007669"/>
    <property type="project" value="InterPro"/>
</dbReference>
<dbReference type="PANTHER" id="PTHR35004">
    <property type="entry name" value="TRANSPOSASE RV3428C-RELATED"/>
    <property type="match status" value="1"/>
</dbReference>
<feature type="compositionally biased region" description="Basic and acidic residues" evidence="1">
    <location>
        <begin position="633"/>
        <end position="645"/>
    </location>
</feature>
<dbReference type="Pfam" id="PF09299">
    <property type="entry name" value="Mu-transpos_C"/>
    <property type="match status" value="1"/>
</dbReference>
<dbReference type="SUPFAM" id="SSF53098">
    <property type="entry name" value="Ribonuclease H-like"/>
    <property type="match status" value="1"/>
</dbReference>
<organism evidence="3 4">
    <name type="scientific">Rossellomorea aquimaris</name>
    <dbReference type="NCBI Taxonomy" id="189382"/>
    <lineage>
        <taxon>Bacteria</taxon>
        <taxon>Bacillati</taxon>
        <taxon>Bacillota</taxon>
        <taxon>Bacilli</taxon>
        <taxon>Bacillales</taxon>
        <taxon>Bacillaceae</taxon>
        <taxon>Rossellomorea</taxon>
    </lineage>
</organism>
<dbReference type="InterPro" id="IPR012337">
    <property type="entry name" value="RNaseH-like_sf"/>
</dbReference>
<sequence length="653" mass="77027">MGRIRIGRGQRFLLKERKYEIIEELANDKYEVKDMEFGTTRIFSRKELMDYASGEELIYSERGENTKQVTDGILEYNVDYLTDLNEAEQQKALYKYQVIQPILEVYGKERKTRIFQISEEKDVSVASLYRWVKEYEGSSKDIRSLINRYSNSGSKDFQFPSIVEGIITRIIEKYYLVREARNTDDVYLLVYNEITKENKFREQDDKLPIPSKSTIRRRIQHRNSYEDMVKKWGRDKAFQKAASIKRQPSPTRILERVEIDHTQMDIFLLDDEHRLPLGKPFLTFMIDVYSGYPLGYYIGFHHPSFESVCNTLKNAIFNKSEINERYSTIENEWLAEGIPDMIVVDNGKEFIGKNMEAVCQQLGINLLICPVKKPHWKGSVERYFRTSNTKLLHKLPGTTFGNIYERRDYNPEKTAVMTFSGFLEIFHLWLIDSYCHSEHKGVGGIPHRLWESSWKQNPPPDTINKRDLNMILGREETRSIQRDGITFEYLNYTSPELRKMQEDVGGTHPNKFKFKVNYDDLSRIFVYHPKKNKYLEVPCTDQEYTKGLRYCVHKIICKETRMEARGHKPDMEHLAKTRAKIEEMTEKALKETKKSKRARTSAYNRDNKNSAGMLEEKEVKVNNKSIQSSAVKTRLEEERDLRLEEDWSDPNWD</sequence>
<feature type="region of interest" description="Disordered" evidence="1">
    <location>
        <begin position="588"/>
        <end position="653"/>
    </location>
</feature>
<dbReference type="PANTHER" id="PTHR35004:SF6">
    <property type="entry name" value="TRANSPOSASE"/>
    <property type="match status" value="1"/>
</dbReference>
<name>A0A5D4TLC8_9BACI</name>
<evidence type="ECO:0000313" key="3">
    <source>
        <dbReference type="EMBL" id="TYS76600.1"/>
    </source>
</evidence>
<dbReference type="AlphaFoldDB" id="A0A5D4TLC8"/>
<gene>
    <name evidence="3" type="ORF">FZC80_14955</name>
</gene>
<dbReference type="GO" id="GO:0003676">
    <property type="term" value="F:nucleic acid binding"/>
    <property type="evidence" value="ECO:0007669"/>
    <property type="project" value="InterPro"/>
</dbReference>
<dbReference type="Proteomes" id="UP000325054">
    <property type="component" value="Unassembled WGS sequence"/>
</dbReference>
<dbReference type="OrthoDB" id="501284at2"/>
<accession>A0A5D4TLC8</accession>
<dbReference type="InterPro" id="IPR001584">
    <property type="entry name" value="Integrase_cat-core"/>
</dbReference>
<dbReference type="PROSITE" id="PS50994">
    <property type="entry name" value="INTEGRASE"/>
    <property type="match status" value="1"/>
</dbReference>
<comment type="caution">
    <text evidence="3">The sequence shown here is derived from an EMBL/GenBank/DDBJ whole genome shotgun (WGS) entry which is preliminary data.</text>
</comment>
<reference evidence="3 4" key="1">
    <citation type="submission" date="2019-08" db="EMBL/GenBank/DDBJ databases">
        <title>Bacillus genomes from the desert of Cuatro Cienegas, Coahuila.</title>
        <authorList>
            <person name="Olmedo-Alvarez G."/>
        </authorList>
    </citation>
    <scope>NUCLEOTIDE SEQUENCE [LARGE SCALE GENOMIC DNA]</scope>
    <source>
        <strain evidence="3 4">CH451a_14T</strain>
    </source>
</reference>
<dbReference type="Gene3D" id="3.30.420.10">
    <property type="entry name" value="Ribonuclease H-like superfamily/Ribonuclease H"/>
    <property type="match status" value="1"/>
</dbReference>
<feature type="domain" description="Integrase catalytic" evidence="2">
    <location>
        <begin position="246"/>
        <end position="454"/>
    </location>
</feature>
<evidence type="ECO:0000256" key="1">
    <source>
        <dbReference type="SAM" id="MobiDB-lite"/>
    </source>
</evidence>
<dbReference type="InterPro" id="IPR036397">
    <property type="entry name" value="RNaseH_sf"/>
</dbReference>
<evidence type="ECO:0000259" key="2">
    <source>
        <dbReference type="PROSITE" id="PS50994"/>
    </source>
</evidence>
<dbReference type="EMBL" id="VTEW01000012">
    <property type="protein sequence ID" value="TYS76600.1"/>
    <property type="molecule type" value="Genomic_DNA"/>
</dbReference>
<dbReference type="InterPro" id="IPR015378">
    <property type="entry name" value="Transposase-like_Mu_C"/>
</dbReference>
<proteinExistence type="predicted"/>
<dbReference type="RefSeq" id="WP_148992300.1">
    <property type="nucleotide sequence ID" value="NZ_VTEW01000012.1"/>
</dbReference>
<protein>
    <submittedName>
        <fullName evidence="3">Transposase</fullName>
    </submittedName>
</protein>